<dbReference type="AlphaFoldDB" id="A0A6A6S7I1"/>
<protein>
    <submittedName>
        <fullName evidence="2">Uncharacterized protein</fullName>
    </submittedName>
</protein>
<accession>A0A6A6S7I1</accession>
<feature type="region of interest" description="Disordered" evidence="1">
    <location>
        <begin position="1"/>
        <end position="30"/>
    </location>
</feature>
<evidence type="ECO:0000256" key="1">
    <source>
        <dbReference type="SAM" id="MobiDB-lite"/>
    </source>
</evidence>
<dbReference type="Proteomes" id="UP000799753">
    <property type="component" value="Unassembled WGS sequence"/>
</dbReference>
<proteinExistence type="predicted"/>
<name>A0A6A6S7I1_9PLEO</name>
<evidence type="ECO:0000313" key="2">
    <source>
        <dbReference type="EMBL" id="KAF2643699.1"/>
    </source>
</evidence>
<sequence length="331" mass="37569">MEESRQVRRSRPSGSRVSKPSVHRVSKPSAHRVNVPEEVIGDINPKAPGFLKLAGEIRNQIYTLVIAEYVDDPAKLGTTRRKFREGVAVGPATIYKYIPKPIQNLAFSCHQVRDEIFLSCCQILPFPATIRMEYGEIDKMTLSTLWSLEVDGNDESEGKKQGNKNDLQAGSIKRLHVHMRYYPTYPAPSFVIRERILLHVHAEYDLWEKQDPGKRCYISFSNPIMGTTEEKKSIEEQIKGTMNESIKKLVERKATSKAKEGEQGGPRDFTTEDWIYVLRKLAGDVVSSVEDCDEQYGLLSGLYERLKALDRQNKRALGWSGVSRPTRGLGR</sequence>
<feature type="compositionally biased region" description="Basic residues" evidence="1">
    <location>
        <begin position="21"/>
        <end position="30"/>
    </location>
</feature>
<dbReference type="EMBL" id="MU006779">
    <property type="protein sequence ID" value="KAF2643699.1"/>
    <property type="molecule type" value="Genomic_DNA"/>
</dbReference>
<gene>
    <name evidence="2" type="ORF">P280DRAFT_215001</name>
</gene>
<organism evidence="2 3">
    <name type="scientific">Massarina eburnea CBS 473.64</name>
    <dbReference type="NCBI Taxonomy" id="1395130"/>
    <lineage>
        <taxon>Eukaryota</taxon>
        <taxon>Fungi</taxon>
        <taxon>Dikarya</taxon>
        <taxon>Ascomycota</taxon>
        <taxon>Pezizomycotina</taxon>
        <taxon>Dothideomycetes</taxon>
        <taxon>Pleosporomycetidae</taxon>
        <taxon>Pleosporales</taxon>
        <taxon>Massarineae</taxon>
        <taxon>Massarinaceae</taxon>
        <taxon>Massarina</taxon>
    </lineage>
</organism>
<reference evidence="2" key="1">
    <citation type="journal article" date="2020" name="Stud. Mycol.">
        <title>101 Dothideomycetes genomes: a test case for predicting lifestyles and emergence of pathogens.</title>
        <authorList>
            <person name="Haridas S."/>
            <person name="Albert R."/>
            <person name="Binder M."/>
            <person name="Bloem J."/>
            <person name="Labutti K."/>
            <person name="Salamov A."/>
            <person name="Andreopoulos B."/>
            <person name="Baker S."/>
            <person name="Barry K."/>
            <person name="Bills G."/>
            <person name="Bluhm B."/>
            <person name="Cannon C."/>
            <person name="Castanera R."/>
            <person name="Culley D."/>
            <person name="Daum C."/>
            <person name="Ezra D."/>
            <person name="Gonzalez J."/>
            <person name="Henrissat B."/>
            <person name="Kuo A."/>
            <person name="Liang C."/>
            <person name="Lipzen A."/>
            <person name="Lutzoni F."/>
            <person name="Magnuson J."/>
            <person name="Mondo S."/>
            <person name="Nolan M."/>
            <person name="Ohm R."/>
            <person name="Pangilinan J."/>
            <person name="Park H.-J."/>
            <person name="Ramirez L."/>
            <person name="Alfaro M."/>
            <person name="Sun H."/>
            <person name="Tritt A."/>
            <person name="Yoshinaga Y."/>
            <person name="Zwiers L.-H."/>
            <person name="Turgeon B."/>
            <person name="Goodwin S."/>
            <person name="Spatafora J."/>
            <person name="Crous P."/>
            <person name="Grigoriev I."/>
        </authorList>
    </citation>
    <scope>NUCLEOTIDE SEQUENCE</scope>
    <source>
        <strain evidence="2">CBS 473.64</strain>
    </source>
</reference>
<evidence type="ECO:0000313" key="3">
    <source>
        <dbReference type="Proteomes" id="UP000799753"/>
    </source>
</evidence>
<keyword evidence="3" id="KW-1185">Reference proteome</keyword>